<dbReference type="AlphaFoldDB" id="A0A9I9CSW0"/>
<protein>
    <submittedName>
        <fullName evidence="2">Uncharacterized protein</fullName>
    </submittedName>
</protein>
<keyword evidence="1" id="KW-0732">Signal</keyword>
<evidence type="ECO:0000256" key="1">
    <source>
        <dbReference type="SAM" id="SignalP"/>
    </source>
</evidence>
<sequence length="59" mass="6564">MGHLHPLGLVEILLMWIQITSKTSTEPLEDNPKAFDYSKDPAPIKLTLSSEAPKCLKES</sequence>
<proteinExistence type="predicted"/>
<name>A0A9I9CSW0_CUCME</name>
<organism evidence="2">
    <name type="scientific">Cucumis melo</name>
    <name type="common">Muskmelon</name>
    <dbReference type="NCBI Taxonomy" id="3656"/>
    <lineage>
        <taxon>Eukaryota</taxon>
        <taxon>Viridiplantae</taxon>
        <taxon>Streptophyta</taxon>
        <taxon>Embryophyta</taxon>
        <taxon>Tracheophyta</taxon>
        <taxon>Spermatophyta</taxon>
        <taxon>Magnoliopsida</taxon>
        <taxon>eudicotyledons</taxon>
        <taxon>Gunneridae</taxon>
        <taxon>Pentapetalae</taxon>
        <taxon>rosids</taxon>
        <taxon>fabids</taxon>
        <taxon>Cucurbitales</taxon>
        <taxon>Cucurbitaceae</taxon>
        <taxon>Benincaseae</taxon>
        <taxon>Cucumis</taxon>
    </lineage>
</organism>
<dbReference type="EnsemblPlants" id="MELO3C007976.2.1">
    <property type="protein sequence ID" value="MELO3C007976.2.1"/>
    <property type="gene ID" value="MELO3C007976.2"/>
</dbReference>
<evidence type="ECO:0000313" key="2">
    <source>
        <dbReference type="EnsemblPlants" id="MELO3C007976.2.1"/>
    </source>
</evidence>
<feature type="chain" id="PRO_5039922242" evidence="1">
    <location>
        <begin position="26"/>
        <end position="59"/>
    </location>
</feature>
<reference evidence="2" key="1">
    <citation type="submission" date="2023-03" db="UniProtKB">
        <authorList>
            <consortium name="EnsemblPlants"/>
        </authorList>
    </citation>
    <scope>IDENTIFICATION</scope>
</reference>
<dbReference type="Gramene" id="MELO3C007976.2.1">
    <property type="protein sequence ID" value="MELO3C007976.2.1"/>
    <property type="gene ID" value="MELO3C007976.2"/>
</dbReference>
<accession>A0A9I9CSW0</accession>
<feature type="signal peptide" evidence="1">
    <location>
        <begin position="1"/>
        <end position="25"/>
    </location>
</feature>